<accession>A0A9R1XWM2</accession>
<dbReference type="GO" id="GO:0004714">
    <property type="term" value="F:transmembrane receptor protein tyrosine kinase activity"/>
    <property type="evidence" value="ECO:0007669"/>
    <property type="project" value="InterPro"/>
</dbReference>
<proteinExistence type="predicted"/>
<dbReference type="InterPro" id="IPR045272">
    <property type="entry name" value="ANXUR1/2-like"/>
</dbReference>
<dbReference type="GO" id="GO:0004672">
    <property type="term" value="F:protein kinase activity"/>
    <property type="evidence" value="ECO:0000318"/>
    <property type="project" value="GO_Central"/>
</dbReference>
<comment type="caution">
    <text evidence="2">The sequence shown here is derived from an EMBL/GenBank/DDBJ whole genome shotgun (WGS) entry which is preliminary data.</text>
</comment>
<dbReference type="SUPFAM" id="SSF56112">
    <property type="entry name" value="Protein kinase-like (PK-like)"/>
    <property type="match status" value="2"/>
</dbReference>
<dbReference type="InterPro" id="IPR011009">
    <property type="entry name" value="Kinase-like_dom_sf"/>
</dbReference>
<evidence type="ECO:0000259" key="1">
    <source>
        <dbReference type="PROSITE" id="PS50011"/>
    </source>
</evidence>
<dbReference type="InterPro" id="IPR000719">
    <property type="entry name" value="Prot_kinase_dom"/>
</dbReference>
<dbReference type="AlphaFoldDB" id="A0A9R1XWM2"/>
<gene>
    <name evidence="2" type="ORF">LSAT_V11C100018340</name>
</gene>
<dbReference type="Pfam" id="PF07714">
    <property type="entry name" value="PK_Tyr_Ser-Thr"/>
    <property type="match status" value="2"/>
</dbReference>
<dbReference type="GO" id="GO:0005524">
    <property type="term" value="F:ATP binding"/>
    <property type="evidence" value="ECO:0007669"/>
    <property type="project" value="InterPro"/>
</dbReference>
<name>A0A9R1XWM2_LACSA</name>
<feature type="domain" description="Protein kinase" evidence="1">
    <location>
        <begin position="298"/>
        <end position="575"/>
    </location>
</feature>
<dbReference type="CDD" id="cd09272">
    <property type="entry name" value="RNase_HI_RT_Ty1"/>
    <property type="match status" value="1"/>
</dbReference>
<dbReference type="EMBL" id="NBSK02000001">
    <property type="protein sequence ID" value="KAJ0224899.1"/>
    <property type="molecule type" value="Genomic_DNA"/>
</dbReference>
<dbReference type="GO" id="GO:0005886">
    <property type="term" value="C:plasma membrane"/>
    <property type="evidence" value="ECO:0000318"/>
    <property type="project" value="GO_Central"/>
</dbReference>
<dbReference type="Gene3D" id="1.10.510.10">
    <property type="entry name" value="Transferase(Phosphotransferase) domain 1"/>
    <property type="match status" value="2"/>
</dbReference>
<evidence type="ECO:0000313" key="2">
    <source>
        <dbReference type="EMBL" id="KAJ0224899.1"/>
    </source>
</evidence>
<feature type="domain" description="Protein kinase" evidence="1">
    <location>
        <begin position="615"/>
        <end position="817"/>
    </location>
</feature>
<dbReference type="Proteomes" id="UP000235145">
    <property type="component" value="Unassembled WGS sequence"/>
</dbReference>
<reference evidence="2 3" key="1">
    <citation type="journal article" date="2017" name="Nat. Commun.">
        <title>Genome assembly with in vitro proximity ligation data and whole-genome triplication in lettuce.</title>
        <authorList>
            <person name="Reyes-Chin-Wo S."/>
            <person name="Wang Z."/>
            <person name="Yang X."/>
            <person name="Kozik A."/>
            <person name="Arikit S."/>
            <person name="Song C."/>
            <person name="Xia L."/>
            <person name="Froenicke L."/>
            <person name="Lavelle D.O."/>
            <person name="Truco M.J."/>
            <person name="Xia R."/>
            <person name="Zhu S."/>
            <person name="Xu C."/>
            <person name="Xu H."/>
            <person name="Xu X."/>
            <person name="Cox K."/>
            <person name="Korf I."/>
            <person name="Meyers B.C."/>
            <person name="Michelmore R.W."/>
        </authorList>
    </citation>
    <scope>NUCLEOTIDE SEQUENCE [LARGE SCALE GENOMIC DNA]</scope>
    <source>
        <strain evidence="3">cv. Salinas</strain>
        <tissue evidence="2">Seedlings</tissue>
    </source>
</reference>
<sequence>MQNPKKPHLDAARRILRYVKGTIDYGLLYKRGEDCKLDGYCDADYAGDHDTRRSTTGYVFKLGSGPISWCSKRQPTVSLSTTEAEYKAASIAAQESTWLVLLMEDLHQKVDYAVPLHCDNQSAIRLSENQVFHARTKHVEVHYHFIREKVLMEEIETRQIKTDDQVADLFTKGLSIGKYEGFRYQLNMNALEDSRTLWKTMEDSGIYRKSLEYSRTRWKTLEVLLFPTQRVVFNTPVGVDALGIIREDLAIGIGFLHLFFHLKKTYINRPIMSFLFYHNQFAHLRIPLEEILSATNNFSSENISRQDGFGWAYKGQLLRSGELIDILARRLDRESNQGRKDLYMTEVSMLSTLNHENLVSVIGFCDEDHEQMIIYRHKSHGSLDEYLSEPRNLTWMQRLQICVGVVRALSYIHYDKGPDFSVIHRNIKSSKILLEDNWKPKLFGFQLSMKNTATRRHRLLLDDLKGTVGLETRVTYKSDVYSFGVVLFEVLCGRTTFNIPAERCSAHSKEESLADEILEHDQAVKQQYNNRMPEEDEIMEQPPGPLHMPEGELLAPLAILRYEDRKLDCMIDPDLWENKWTHNHSTSSQKQHITWESLEHLKIGFHDIELATENFSQTHCIGSGAYGKVYKAELKHVDGQNSSKIEGKNVCDLPKIRTTSLLGFCDEKSHMILVYEYVSRGSLDDYLRGIHNMINLKWVQLLQMCLDIAEGLNYLHNEQSIIHRNIKMAKIADFGLSKLGPISEQVSYLETNVAGTNVYLDPEYEKTYRLKKASDIYSFGVVLFEIMSGTLAYDTNSMKENDKGLASFIRQHFTLPN</sequence>
<evidence type="ECO:0000313" key="3">
    <source>
        <dbReference type="Proteomes" id="UP000235145"/>
    </source>
</evidence>
<organism evidence="2 3">
    <name type="scientific">Lactuca sativa</name>
    <name type="common">Garden lettuce</name>
    <dbReference type="NCBI Taxonomy" id="4236"/>
    <lineage>
        <taxon>Eukaryota</taxon>
        <taxon>Viridiplantae</taxon>
        <taxon>Streptophyta</taxon>
        <taxon>Embryophyta</taxon>
        <taxon>Tracheophyta</taxon>
        <taxon>Spermatophyta</taxon>
        <taxon>Magnoliopsida</taxon>
        <taxon>eudicotyledons</taxon>
        <taxon>Gunneridae</taxon>
        <taxon>Pentapetalae</taxon>
        <taxon>asterids</taxon>
        <taxon>campanulids</taxon>
        <taxon>Asterales</taxon>
        <taxon>Asteraceae</taxon>
        <taxon>Cichorioideae</taxon>
        <taxon>Cichorieae</taxon>
        <taxon>Lactucinae</taxon>
        <taxon>Lactuca</taxon>
    </lineage>
</organism>
<dbReference type="PANTHER" id="PTHR27003">
    <property type="entry name" value="OS07G0166700 PROTEIN"/>
    <property type="match status" value="1"/>
</dbReference>
<dbReference type="Gene3D" id="3.30.200.20">
    <property type="entry name" value="Phosphorylase Kinase, domain 1"/>
    <property type="match status" value="1"/>
</dbReference>
<dbReference type="InterPro" id="IPR001245">
    <property type="entry name" value="Ser-Thr/Tyr_kinase_cat_dom"/>
</dbReference>
<protein>
    <recommendedName>
        <fullName evidence="1">Protein kinase domain-containing protein</fullName>
    </recommendedName>
</protein>
<dbReference type="PANTHER" id="PTHR27003:SF383">
    <property type="entry name" value="TYROSINE-PROTEIN KINASE, NON-RECEPTOR JAK_TYK2-RELATED"/>
    <property type="match status" value="1"/>
</dbReference>
<keyword evidence="3" id="KW-1185">Reference proteome</keyword>
<dbReference type="PROSITE" id="PS50011">
    <property type="entry name" value="PROTEIN_KINASE_DOM"/>
    <property type="match status" value="2"/>
</dbReference>